<reference evidence="3 4" key="4">
    <citation type="journal article" date="2010" name="Environ. Microbiol.">
        <title>The bacterial genus Collimonas: mycophagy, weathering and other adaptive solutions to life in oligotrophic soil environments.</title>
        <authorList>
            <person name="Leveau J.H."/>
            <person name="Uroz S."/>
            <person name="de Boer W."/>
        </authorList>
    </citation>
    <scope>NUCLEOTIDE SEQUENCE [LARGE SCALE GENOMIC DNA]</scope>
    <source>
        <strain evidence="3 4">Ter331</strain>
    </source>
</reference>
<keyword evidence="1" id="KW-0812">Transmembrane</keyword>
<dbReference type="EMBL" id="CP002745">
    <property type="protein sequence ID" value="AEK61926.1"/>
    <property type="molecule type" value="Genomic_DNA"/>
</dbReference>
<evidence type="ECO:0000256" key="1">
    <source>
        <dbReference type="SAM" id="Phobius"/>
    </source>
</evidence>
<feature type="transmembrane region" description="Helical" evidence="1">
    <location>
        <begin position="21"/>
        <end position="38"/>
    </location>
</feature>
<feature type="transmembrane region" description="Helical" evidence="1">
    <location>
        <begin position="59"/>
        <end position="80"/>
    </location>
</feature>
<keyword evidence="4" id="KW-1185">Reference proteome</keyword>
<reference evidence="3 4" key="5">
    <citation type="journal article" date="2011" name="ISME J.">
        <title>Dual transcriptional profiling of a bacterial/fungal confrontation: Collimonas fungivorans versus Aspergillus niger.</title>
        <authorList>
            <person name="Mela F."/>
            <person name="Fritsche K."/>
            <person name="de Boer W."/>
            <person name="van Veen J.A."/>
            <person name="de Graaff L.H."/>
            <person name="van den Berg M."/>
            <person name="Leveau J.H."/>
        </authorList>
    </citation>
    <scope>NUCLEOTIDE SEQUENCE [LARGE SCALE GENOMIC DNA]</scope>
    <source>
        <strain evidence="3 4">Ter331</strain>
    </source>
</reference>
<gene>
    <name evidence="3" type="ordered locus">CFU_2096</name>
</gene>
<feature type="transmembrane region" description="Helical" evidence="1">
    <location>
        <begin position="206"/>
        <end position="226"/>
    </location>
</feature>
<dbReference type="HOGENOM" id="CLU_1072459_0_0_4"/>
<organism evidence="3 4">
    <name type="scientific">Collimonas fungivorans (strain Ter331)</name>
    <dbReference type="NCBI Taxonomy" id="1005048"/>
    <lineage>
        <taxon>Bacteria</taxon>
        <taxon>Pseudomonadati</taxon>
        <taxon>Pseudomonadota</taxon>
        <taxon>Betaproteobacteria</taxon>
        <taxon>Burkholderiales</taxon>
        <taxon>Oxalobacteraceae</taxon>
        <taxon>Collimonas</taxon>
    </lineage>
</organism>
<dbReference type="Pfam" id="PF02517">
    <property type="entry name" value="Rce1-like"/>
    <property type="match status" value="1"/>
</dbReference>
<dbReference type="RefSeq" id="WP_014006079.1">
    <property type="nucleotide sequence ID" value="NC_015856.1"/>
</dbReference>
<name>G0ABX0_COLFT</name>
<dbReference type="GO" id="GO:0004175">
    <property type="term" value="F:endopeptidase activity"/>
    <property type="evidence" value="ECO:0007669"/>
    <property type="project" value="UniProtKB-ARBA"/>
</dbReference>
<feature type="transmembrane region" description="Helical" evidence="1">
    <location>
        <begin position="182"/>
        <end position="200"/>
    </location>
</feature>
<reference evidence="4" key="6">
    <citation type="submission" date="2011-05" db="EMBL/GenBank/DDBJ databases">
        <title>Complete sequence of Collimonas fungivorans Ter331.</title>
        <authorList>
            <person name="Leveau J.H."/>
        </authorList>
    </citation>
    <scope>NUCLEOTIDE SEQUENCE [LARGE SCALE GENOMIC DNA]</scope>
    <source>
        <strain evidence="4">Ter331</strain>
    </source>
</reference>
<accession>G0ABX0</accession>
<evidence type="ECO:0000259" key="2">
    <source>
        <dbReference type="Pfam" id="PF02517"/>
    </source>
</evidence>
<evidence type="ECO:0000313" key="3">
    <source>
        <dbReference type="EMBL" id="AEK61926.1"/>
    </source>
</evidence>
<dbReference type="GO" id="GO:0080120">
    <property type="term" value="P:CAAX-box protein maturation"/>
    <property type="evidence" value="ECO:0007669"/>
    <property type="project" value="UniProtKB-ARBA"/>
</dbReference>
<dbReference type="AlphaFoldDB" id="G0ABX0"/>
<evidence type="ECO:0000313" key="4">
    <source>
        <dbReference type="Proteomes" id="UP000008392"/>
    </source>
</evidence>
<sequence length="259" mass="28804">MTDTTALAPSRPLFEITGFKFRLWPIALAAILMQLMLWPPREAARWLFKHQAGWFHHQVWAFVGLAELFQITAGLMAVLVMRRYLPKADPYLRWPPQRSYAGLAVLIGIGMALLMLVADYWPQLLSRTAPQGGYEMTALGIPGWLAVMFVAGPNEEIIFRGVLVGMLTVLVPGRVRLARFEIPVSGVIVSLLFGAAHYGSFFQDPLYQAIAQQLYAFLFGLTYVWLMERSRSLLAPMIAHGLSDLLEVGAVMLLSVAGA</sequence>
<dbReference type="Proteomes" id="UP000008392">
    <property type="component" value="Chromosome"/>
</dbReference>
<reference evidence="3 4" key="2">
    <citation type="journal article" date="2006" name="J. Microbiol. Methods">
        <title>Genomic flank-sequencing of plasposon insertion sites for rapid identification of functional genes.</title>
        <authorList>
            <person name="Leveau J.H."/>
            <person name="Gerards S."/>
            <person name="Fritsche K."/>
            <person name="Zondag G."/>
            <person name="van Veen J.A."/>
        </authorList>
    </citation>
    <scope>NUCLEOTIDE SEQUENCE [LARGE SCALE GENOMIC DNA]</scope>
    <source>
        <strain evidence="3 4">Ter331</strain>
    </source>
</reference>
<proteinExistence type="predicted"/>
<dbReference type="InterPro" id="IPR003675">
    <property type="entry name" value="Rce1/LyrA-like_dom"/>
</dbReference>
<dbReference type="eggNOG" id="COG1266">
    <property type="taxonomic scope" value="Bacteria"/>
</dbReference>
<keyword evidence="1" id="KW-0472">Membrane</keyword>
<reference evidence="3 4" key="3">
    <citation type="journal article" date="2008" name="FEMS Microbiol. Ecol.">
        <title>Identification and characterization of genes underlying chitinolysis in Collimonas fungivorans Ter331.</title>
        <authorList>
            <person name="Fritsche K."/>
            <person name="de Boer W."/>
            <person name="Gerards S."/>
            <person name="van den Berg M."/>
            <person name="van Veen J.A."/>
            <person name="Leveau J.H."/>
        </authorList>
    </citation>
    <scope>NUCLEOTIDE SEQUENCE [LARGE SCALE GENOMIC DNA]</scope>
    <source>
        <strain evidence="3 4">Ter331</strain>
    </source>
</reference>
<dbReference type="KEGG" id="cfu:CFU_2096"/>
<dbReference type="STRING" id="1005048.CFU_2096"/>
<reference evidence="3 4" key="1">
    <citation type="journal article" date="2004" name="Environ. Microbiol.">
        <title>Phylogeny-function analysis of (meta)genomic libraries: screening for expression of ribosomal RNA genes by large-insert library fluorescent in situ hybridization (LIL-FISH).</title>
        <authorList>
            <person name="Leveau J.H."/>
            <person name="Gerards S."/>
            <person name="de Boer W."/>
            <person name="van Veen J.A."/>
        </authorList>
    </citation>
    <scope>NUCLEOTIDE SEQUENCE [LARGE SCALE GENOMIC DNA]</scope>
    <source>
        <strain evidence="3 4">Ter331</strain>
    </source>
</reference>
<feature type="transmembrane region" description="Helical" evidence="1">
    <location>
        <begin position="100"/>
        <end position="121"/>
    </location>
</feature>
<protein>
    <recommendedName>
        <fullName evidence="2">CAAX prenyl protease 2/Lysostaphin resistance protein A-like domain-containing protein</fullName>
    </recommendedName>
</protein>
<keyword evidence="1" id="KW-1133">Transmembrane helix</keyword>
<feature type="domain" description="CAAX prenyl protease 2/Lysostaphin resistance protein A-like" evidence="2">
    <location>
        <begin position="141"/>
        <end position="245"/>
    </location>
</feature>